<dbReference type="GO" id="GO:0003824">
    <property type="term" value="F:catalytic activity"/>
    <property type="evidence" value="ECO:0007669"/>
    <property type="project" value="InterPro"/>
</dbReference>
<feature type="short sequence motif" description="Histidine triad motif" evidence="4 5">
    <location>
        <begin position="74"/>
        <end position="78"/>
    </location>
</feature>
<evidence type="ECO:0000256" key="5">
    <source>
        <dbReference type="PROSITE-ProRule" id="PRU00464"/>
    </source>
</evidence>
<sequence>QCLAFHDISPQAPTHFLVIPKKPIVRLSEAEDSDESLLGHLMIVGKKCAANLGLNNGFRMVVNEGPEGGQSVYHVHLHVLGGRQLGWPPG</sequence>
<feature type="non-terminal residue" evidence="7">
    <location>
        <position position="1"/>
    </location>
</feature>
<dbReference type="PRINTS" id="PR00332">
    <property type="entry name" value="HISTRIAD"/>
</dbReference>
<dbReference type="PANTHER" id="PTHR23089">
    <property type="entry name" value="HISTIDINE TRIAD HIT PROTEIN"/>
    <property type="match status" value="1"/>
</dbReference>
<dbReference type="FunFam" id="3.30.428.10:FF:000005">
    <property type="entry name" value="Histidine triad nucleotide-binding protein 1"/>
    <property type="match status" value="1"/>
</dbReference>
<evidence type="ECO:0000256" key="4">
    <source>
        <dbReference type="PIRSR" id="PIRSR601310-3"/>
    </source>
</evidence>
<evidence type="ECO:0000256" key="3">
    <source>
        <dbReference type="PIRSR" id="PIRSR601310-1"/>
    </source>
</evidence>
<keyword evidence="8" id="KW-1185">Reference proteome</keyword>
<feature type="non-terminal residue" evidence="7">
    <location>
        <position position="90"/>
    </location>
</feature>
<dbReference type="SUPFAM" id="SSF54197">
    <property type="entry name" value="HIT-like"/>
    <property type="match status" value="1"/>
</dbReference>
<comment type="caution">
    <text evidence="7">The sequence shown here is derived from an EMBL/GenBank/DDBJ whole genome shotgun (WGS) entry which is preliminary data.</text>
</comment>
<dbReference type="InterPro" id="IPR019808">
    <property type="entry name" value="Histidine_triad_CS"/>
</dbReference>
<dbReference type="Pfam" id="PF01230">
    <property type="entry name" value="HIT"/>
    <property type="match status" value="1"/>
</dbReference>
<dbReference type="InterPro" id="IPR011146">
    <property type="entry name" value="HIT-like"/>
</dbReference>
<evidence type="ECO:0000313" key="7">
    <source>
        <dbReference type="EMBL" id="KFU97090.1"/>
    </source>
</evidence>
<accession>A0AAW3DEN3</accession>
<feature type="active site" description="Tele-AMP-histidine intermediate" evidence="3">
    <location>
        <position position="76"/>
    </location>
</feature>
<dbReference type="EMBL" id="JMFR01008880">
    <property type="protein sequence ID" value="KFU97090.1"/>
    <property type="molecule type" value="Genomic_DNA"/>
</dbReference>
<evidence type="ECO:0000259" key="6">
    <source>
        <dbReference type="PROSITE" id="PS51084"/>
    </source>
</evidence>
<dbReference type="PROSITE" id="PS51084">
    <property type="entry name" value="HIT_2"/>
    <property type="match status" value="1"/>
</dbReference>
<gene>
    <name evidence="7" type="ORF">N339_08180</name>
</gene>
<dbReference type="AlphaFoldDB" id="A0AAW3DEN3"/>
<reference evidence="7 8" key="1">
    <citation type="journal article" date="2014" name="Science">
        <title>Comparative genomics reveals insights into avian genome evolution and adaptation.</title>
        <authorList>
            <consortium name="Avian Genome Consortium"/>
            <person name="Zhang G."/>
            <person name="Li C."/>
            <person name="Li Q."/>
            <person name="Li B."/>
            <person name="Larkin D.M."/>
            <person name="Lee C."/>
            <person name="Storz J.F."/>
            <person name="Antunes A."/>
            <person name="Greenwold M.J."/>
            <person name="Meredith R.W."/>
            <person name="Odeen A."/>
            <person name="Cui J."/>
            <person name="Zhou Q."/>
            <person name="Xu L."/>
            <person name="Pan H."/>
            <person name="Wang Z."/>
            <person name="Jin L."/>
            <person name="Zhang P."/>
            <person name="Hu H."/>
            <person name="Yang W."/>
            <person name="Hu J."/>
            <person name="Xiao J."/>
            <person name="Yang Z."/>
            <person name="Liu Y."/>
            <person name="Xie Q."/>
            <person name="Yu H."/>
            <person name="Lian J."/>
            <person name="Wen P."/>
            <person name="Zhang F."/>
            <person name="Li H."/>
            <person name="Zeng Y."/>
            <person name="Xiong Z."/>
            <person name="Liu S."/>
            <person name="Zhou L."/>
            <person name="Huang Z."/>
            <person name="An N."/>
            <person name="Wang J."/>
            <person name="Zheng Q."/>
            <person name="Xiong Y."/>
            <person name="Wang G."/>
            <person name="Wang B."/>
            <person name="Wang J."/>
            <person name="Fan Y."/>
            <person name="da Fonseca R.R."/>
            <person name="Alfaro-Nunez A."/>
            <person name="Schubert M."/>
            <person name="Orlando L."/>
            <person name="Mourier T."/>
            <person name="Howard J.T."/>
            <person name="Ganapathy G."/>
            <person name="Pfenning A."/>
            <person name="Whitney O."/>
            <person name="Rivas M.V."/>
            <person name="Hara E."/>
            <person name="Smith J."/>
            <person name="Farre M."/>
            <person name="Narayan J."/>
            <person name="Slavov G."/>
            <person name="Romanov M.N."/>
            <person name="Borges R."/>
            <person name="Machado J.P."/>
            <person name="Khan I."/>
            <person name="Springer M.S."/>
            <person name="Gatesy J."/>
            <person name="Hoffmann F.G."/>
            <person name="Opazo J.C."/>
            <person name="Hastad O."/>
            <person name="Sawyer R.H."/>
            <person name="Kim H."/>
            <person name="Kim K.W."/>
            <person name="Kim H.J."/>
            <person name="Cho S."/>
            <person name="Li N."/>
            <person name="Huang Y."/>
            <person name="Bruford M.W."/>
            <person name="Zhan X."/>
            <person name="Dixon A."/>
            <person name="Bertelsen M.F."/>
            <person name="Derryberry E."/>
            <person name="Warren W."/>
            <person name="Wilson R.K."/>
            <person name="Li S."/>
            <person name="Ray D.A."/>
            <person name="Green R.E."/>
            <person name="O'Brien S.J."/>
            <person name="Griffin D."/>
            <person name="Johnson W.E."/>
            <person name="Haussler D."/>
            <person name="Ryder O.A."/>
            <person name="Willerslev E."/>
            <person name="Graves G.R."/>
            <person name="Alstrom P."/>
            <person name="Fjeldsa J."/>
            <person name="Mindell D.P."/>
            <person name="Edwards S.V."/>
            <person name="Braun E.L."/>
            <person name="Rahbek C."/>
            <person name="Burt D.W."/>
            <person name="Houde P."/>
            <person name="Zhang Y."/>
            <person name="Yang H."/>
            <person name="Wang J."/>
            <person name="Jarvis E.D."/>
            <person name="Gilbert M.T."/>
            <person name="Wang J."/>
        </authorList>
    </citation>
    <scope>NUCLEOTIDE SEQUENCE [LARGE SCALE GENOMIC DNA]</scope>
    <source>
        <strain evidence="7">BGI_N339</strain>
    </source>
</reference>
<protein>
    <submittedName>
        <fullName evidence="7">Histidine triad nucleotide-binding protein 1</fullName>
    </submittedName>
</protein>
<dbReference type="Proteomes" id="UP000053149">
    <property type="component" value="Unassembled WGS sequence"/>
</dbReference>
<comment type="catalytic activity">
    <reaction evidence="1">
        <text>adenosine 5'-phosphoramidate + H2O = NH4(+) + AMP</text>
        <dbReference type="Rhea" id="RHEA:67916"/>
        <dbReference type="ChEBI" id="CHEBI:15377"/>
        <dbReference type="ChEBI" id="CHEBI:28938"/>
        <dbReference type="ChEBI" id="CHEBI:57890"/>
        <dbReference type="ChEBI" id="CHEBI:456215"/>
    </reaction>
</comment>
<feature type="domain" description="HIT" evidence="6">
    <location>
        <begin position="1"/>
        <end position="90"/>
    </location>
</feature>
<dbReference type="InterPro" id="IPR001310">
    <property type="entry name" value="Histidine_triad_HIT"/>
</dbReference>
<evidence type="ECO:0000256" key="2">
    <source>
        <dbReference type="ARBA" id="ARBA00025764"/>
    </source>
</evidence>
<dbReference type="PROSITE" id="PS00892">
    <property type="entry name" value="HIT_1"/>
    <property type="match status" value="1"/>
</dbReference>
<proteinExistence type="inferred from homology"/>
<name>A0AAW3DEN3_9AVES</name>
<dbReference type="Gene3D" id="3.30.428.10">
    <property type="entry name" value="HIT-like"/>
    <property type="match status" value="1"/>
</dbReference>
<comment type="similarity">
    <text evidence="2">Belongs to the HINT family.</text>
</comment>
<dbReference type="InterPro" id="IPR036265">
    <property type="entry name" value="HIT-like_sf"/>
</dbReference>
<evidence type="ECO:0000256" key="1">
    <source>
        <dbReference type="ARBA" id="ARBA00024472"/>
    </source>
</evidence>
<organism evidence="7 8">
    <name type="scientific">Pterocles gutturalis</name>
    <name type="common">yellow-throated sandgrouse</name>
    <dbReference type="NCBI Taxonomy" id="240206"/>
    <lineage>
        <taxon>Eukaryota</taxon>
        <taxon>Metazoa</taxon>
        <taxon>Chordata</taxon>
        <taxon>Craniata</taxon>
        <taxon>Vertebrata</taxon>
        <taxon>Euteleostomi</taxon>
        <taxon>Archelosauria</taxon>
        <taxon>Archosauria</taxon>
        <taxon>Dinosauria</taxon>
        <taxon>Saurischia</taxon>
        <taxon>Theropoda</taxon>
        <taxon>Coelurosauria</taxon>
        <taxon>Aves</taxon>
        <taxon>Neognathae</taxon>
        <taxon>Neoaves</taxon>
        <taxon>Columbimorphae</taxon>
        <taxon>Pterocliformes</taxon>
        <taxon>Pteroclidae</taxon>
        <taxon>Pterocles</taxon>
    </lineage>
</organism>
<evidence type="ECO:0000313" key="8">
    <source>
        <dbReference type="Proteomes" id="UP000053149"/>
    </source>
</evidence>